<sequence length="196" mass="23865">MSYIELLDHPDYEILNEYPFTIRRKDNHFEPSESYDNGYIRVNLNNKSYSKHRLVAEQFIPNDDPEHKTQVDHINKNRSDYHLNNLRWVTPSENQRNKTSSKSVEYEYFDEIPEEAFMIDTYETKNGIRYFNEGRYYYYFDEESDEDVFYSKITNDLYRRLHININKHGTRYVNTKYVNGKVVAVCINKFKRQYDL</sequence>
<evidence type="ECO:0000259" key="1">
    <source>
        <dbReference type="SMART" id="SM00507"/>
    </source>
</evidence>
<dbReference type="CDD" id="cd00085">
    <property type="entry name" value="HNHc"/>
    <property type="match status" value="1"/>
</dbReference>
<proteinExistence type="predicted"/>
<reference evidence="2 3" key="1">
    <citation type="submission" date="2024-04" db="EMBL/GenBank/DDBJ databases">
        <title>Tritrichomonas musculus Genome.</title>
        <authorList>
            <person name="Alves-Ferreira E."/>
            <person name="Grigg M."/>
            <person name="Lorenzi H."/>
            <person name="Galac M."/>
        </authorList>
    </citation>
    <scope>NUCLEOTIDE SEQUENCE [LARGE SCALE GENOMIC DNA]</scope>
    <source>
        <strain evidence="2 3">EAF2021</strain>
    </source>
</reference>
<dbReference type="Proteomes" id="UP001470230">
    <property type="component" value="Unassembled WGS sequence"/>
</dbReference>
<name>A0ABR2HVN6_9EUKA</name>
<dbReference type="InterPro" id="IPR003615">
    <property type="entry name" value="HNH_nuc"/>
</dbReference>
<dbReference type="EMBL" id="JAPFFF010000022">
    <property type="protein sequence ID" value="KAK8853669.1"/>
    <property type="molecule type" value="Genomic_DNA"/>
</dbReference>
<dbReference type="SMART" id="SM00507">
    <property type="entry name" value="HNHc"/>
    <property type="match status" value="1"/>
</dbReference>
<dbReference type="Gene3D" id="3.90.75.20">
    <property type="match status" value="1"/>
</dbReference>
<accession>A0ABR2HVN6</accession>
<gene>
    <name evidence="2" type="ORF">M9Y10_017230</name>
</gene>
<evidence type="ECO:0000313" key="2">
    <source>
        <dbReference type="EMBL" id="KAK8853669.1"/>
    </source>
</evidence>
<organism evidence="2 3">
    <name type="scientific">Tritrichomonas musculus</name>
    <dbReference type="NCBI Taxonomy" id="1915356"/>
    <lineage>
        <taxon>Eukaryota</taxon>
        <taxon>Metamonada</taxon>
        <taxon>Parabasalia</taxon>
        <taxon>Tritrichomonadida</taxon>
        <taxon>Tritrichomonadidae</taxon>
        <taxon>Tritrichomonas</taxon>
    </lineage>
</organism>
<dbReference type="InterPro" id="IPR044925">
    <property type="entry name" value="His-Me_finger_sf"/>
</dbReference>
<protein>
    <recommendedName>
        <fullName evidence="1">HNH nuclease domain-containing protein</fullName>
    </recommendedName>
</protein>
<evidence type="ECO:0000313" key="3">
    <source>
        <dbReference type="Proteomes" id="UP001470230"/>
    </source>
</evidence>
<keyword evidence="3" id="KW-1185">Reference proteome</keyword>
<dbReference type="SUPFAM" id="SSF54060">
    <property type="entry name" value="His-Me finger endonucleases"/>
    <property type="match status" value="1"/>
</dbReference>
<dbReference type="Pfam" id="PF13392">
    <property type="entry name" value="HNH_3"/>
    <property type="match status" value="1"/>
</dbReference>
<feature type="domain" description="HNH nuclease" evidence="1">
    <location>
        <begin position="45"/>
        <end position="95"/>
    </location>
</feature>
<comment type="caution">
    <text evidence="2">The sequence shown here is derived from an EMBL/GenBank/DDBJ whole genome shotgun (WGS) entry which is preliminary data.</text>
</comment>